<evidence type="ECO:0000313" key="13">
    <source>
        <dbReference type="EMBL" id="EGB10856.1"/>
    </source>
</evidence>
<keyword evidence="11" id="KW-0732">Signal</keyword>
<dbReference type="GO" id="GO:0005737">
    <property type="term" value="C:cytoplasm"/>
    <property type="evidence" value="ECO:0007669"/>
    <property type="project" value="UniProtKB-SubCell"/>
</dbReference>
<feature type="chain" id="PRO_5003264344" description="Anamorsin C-terminal domain-containing protein" evidence="11">
    <location>
        <begin position="17"/>
        <end position="1237"/>
    </location>
</feature>
<sequence length="1237" mass="126801">MFSVVAAAVCVAFGAAAPAPRVAFGAASPAPHVYPATGIVVDETASLTVGGVAVPLAFEAGSPARGVGPPPLPSTRARWASDAALPCELRVEGTADRWADAALRAAGRDLDFVLLEHGGAVVVRFSLGPGHAYLVDGRGGRRYYFWVDATAAAARPPGAVQVAAGAAGAGWLEAALRTHTSVALGPGFHDTDAFALPPGASLFLEAGAVLRYDGPDRDADLRAFVSVSGDGASLAGVGTFDAAGFHGRHVLAEDATNVTVRDVFFQGSRGWGLHFRRCAAVSVHRAKIFSGADGVDPDASRDVALDGVFIHAWDDAVAVKTTVAGSPAENVAVANSIGRRKDGGAFDDVVFEDLRLLDFYDYAGEPSAPVDFELEHRSGYSAVRGVRVERVVADWPSAAVLRGNDHVLLSGVAFANATLRVRAPFAAGNATFLFDCKNDDIAAGGVEVAGLDVDWGAHRGAWLGLSRRWADAVPGGGAAAAVLRGNDHVLLSGVAFANATLRVRAPFAGNATFLFDCKNDDIAAGGVEVAGLDVDWGAHRGAWLGLSRRWADALTFASPGDLEASRLALLVGGFTLGAAAGRSVVATKAAARPAAKRTLLKKKRGAAAAPAPAAPAALAGLGDDDLVDEDDLLAADGLAPPEVSADAGCSARAPCANCSCGRREALDAENASKAAAGAPPPATSACGNCGKGDAFRCAGCPHLGKPAFKENEPAGKLVLDLTDDFDLLACATACRTTPAPPLMGKKRRASSADPTRAAMGLYERSLSALDGGDEAAALALLDGAARALALAPGGDVASGLGAEVELARGRLLEASDAPAAAAAYEASHGADGNAPAAVLAARLAWLEDAPDVERLLRRGLAAAAGDGDARRDASELLCRFLLERGDAPGAAALLVDLGYAATFSPRALAGRLPTRPAAREAGAPRVWDGLLPASALAALRSAFADGAAYYAENDYGSPSVGFFSFRVALPTSLGVVRRVYEAVEREFPEVEKATHAEFWAHRRRHGHGHELHYDSVPGLRAGDAPRHPLVSTVLCVDGAAGGPTLVTDQTFGSEASRCWAAAPRANRLLAFDGRALHGVLPGAGSAPGRRVTFMVNFWACDPTGRKQNYATRLQYSSDPTSGDAPDPEATRGACAAFPPPGCAWPADLAAAAPPADAAPPAAAPAAAAALDDVVFRAPGAAPGPLDLLGDAAFFDCLELLGCEARGGGDAAPDDDAPRRPTIRDALARKRARRRARR</sequence>
<evidence type="ECO:0000256" key="9">
    <source>
        <dbReference type="ARBA" id="ARBA00023128"/>
    </source>
</evidence>
<name>F0Y1P8_AURAN</name>
<feature type="signal peptide" evidence="11">
    <location>
        <begin position="1"/>
        <end position="16"/>
    </location>
</feature>
<dbReference type="Proteomes" id="UP000002729">
    <property type="component" value="Unassembled WGS sequence"/>
</dbReference>
<dbReference type="GO" id="GO:0051539">
    <property type="term" value="F:4 iron, 4 sulfur cluster binding"/>
    <property type="evidence" value="ECO:0007669"/>
    <property type="project" value="UniProtKB-KW"/>
</dbReference>
<dbReference type="GO" id="GO:0046872">
    <property type="term" value="F:metal ion binding"/>
    <property type="evidence" value="ECO:0007669"/>
    <property type="project" value="UniProtKB-KW"/>
</dbReference>
<dbReference type="SUPFAM" id="SSF51126">
    <property type="entry name" value="Pectin lyase-like"/>
    <property type="match status" value="1"/>
</dbReference>
<evidence type="ECO:0000256" key="10">
    <source>
        <dbReference type="SAM" id="MobiDB-lite"/>
    </source>
</evidence>
<dbReference type="eggNOG" id="KOG4020">
    <property type="taxonomic scope" value="Eukaryota"/>
</dbReference>
<comment type="subcellular location">
    <subcellularLocation>
        <location evidence="2">Cytoplasm</location>
    </subcellularLocation>
</comment>
<feature type="compositionally biased region" description="Basic residues" evidence="10">
    <location>
        <begin position="1228"/>
        <end position="1237"/>
    </location>
</feature>
<keyword evidence="5" id="KW-0963">Cytoplasm</keyword>
<evidence type="ECO:0000313" key="14">
    <source>
        <dbReference type="Proteomes" id="UP000002729"/>
    </source>
</evidence>
<dbReference type="Gene3D" id="2.160.20.10">
    <property type="entry name" value="Single-stranded right-handed beta-helix, Pectin lyase-like"/>
    <property type="match status" value="1"/>
</dbReference>
<protein>
    <recommendedName>
        <fullName evidence="12">Anamorsin C-terminal domain-containing protein</fullName>
    </recommendedName>
</protein>
<proteinExistence type="inferred from homology"/>
<accession>F0Y1P8</accession>
<dbReference type="PANTHER" id="PTHR13273:SF14">
    <property type="entry name" value="ANAMORSIN"/>
    <property type="match status" value="1"/>
</dbReference>
<dbReference type="EMBL" id="GL833123">
    <property type="protein sequence ID" value="EGB10856.1"/>
    <property type="molecule type" value="Genomic_DNA"/>
</dbReference>
<feature type="compositionally biased region" description="Basic and acidic residues" evidence="10">
    <location>
        <begin position="1215"/>
        <end position="1227"/>
    </location>
</feature>
<evidence type="ECO:0000256" key="7">
    <source>
        <dbReference type="ARBA" id="ARBA00023004"/>
    </source>
</evidence>
<dbReference type="AlphaFoldDB" id="F0Y1P8"/>
<keyword evidence="14" id="KW-1185">Reference proteome</keyword>
<keyword evidence="9" id="KW-0496">Mitochondrion</keyword>
<dbReference type="KEGG" id="aaf:AURANDRAFT_62391"/>
<evidence type="ECO:0000256" key="11">
    <source>
        <dbReference type="SAM" id="SignalP"/>
    </source>
</evidence>
<comment type="cofactor">
    <cofactor evidence="1">
        <name>[4Fe-4S] cluster</name>
        <dbReference type="ChEBI" id="CHEBI:49883"/>
    </cofactor>
</comment>
<gene>
    <name evidence="13" type="ORF">AURANDRAFT_62391</name>
</gene>
<comment type="similarity">
    <text evidence="3">Belongs to the anamorsin family.</text>
</comment>
<keyword evidence="6" id="KW-0479">Metal-binding</keyword>
<dbReference type="GeneID" id="20223869"/>
<dbReference type="InterPro" id="IPR012334">
    <property type="entry name" value="Pectin_lyas_fold"/>
</dbReference>
<feature type="region of interest" description="Disordered" evidence="10">
    <location>
        <begin position="1205"/>
        <end position="1237"/>
    </location>
</feature>
<dbReference type="PANTHER" id="PTHR13273">
    <property type="entry name" value="ANAMORSIN"/>
    <property type="match status" value="1"/>
</dbReference>
<evidence type="ECO:0000256" key="1">
    <source>
        <dbReference type="ARBA" id="ARBA00001966"/>
    </source>
</evidence>
<organism evidence="14">
    <name type="scientific">Aureococcus anophagefferens</name>
    <name type="common">Harmful bloom alga</name>
    <dbReference type="NCBI Taxonomy" id="44056"/>
    <lineage>
        <taxon>Eukaryota</taxon>
        <taxon>Sar</taxon>
        <taxon>Stramenopiles</taxon>
        <taxon>Ochrophyta</taxon>
        <taxon>Pelagophyceae</taxon>
        <taxon>Pelagomonadales</taxon>
        <taxon>Pelagomonadaceae</taxon>
        <taxon>Aureococcus</taxon>
    </lineage>
</organism>
<keyword evidence="8" id="KW-0411">Iron-sulfur</keyword>
<feature type="domain" description="Anamorsin C-terminal" evidence="12">
    <location>
        <begin position="682"/>
        <end position="712"/>
    </location>
</feature>
<evidence type="ECO:0000256" key="8">
    <source>
        <dbReference type="ARBA" id="ARBA00023014"/>
    </source>
</evidence>
<dbReference type="Pfam" id="PF05093">
    <property type="entry name" value="CIAPIN1"/>
    <property type="match status" value="1"/>
</dbReference>
<keyword evidence="4" id="KW-0004">4Fe-4S</keyword>
<evidence type="ECO:0000259" key="12">
    <source>
        <dbReference type="Pfam" id="PF05093"/>
    </source>
</evidence>
<dbReference type="OrthoDB" id="311633at2759"/>
<dbReference type="InParanoid" id="F0Y1P8"/>
<evidence type="ECO:0000256" key="6">
    <source>
        <dbReference type="ARBA" id="ARBA00022723"/>
    </source>
</evidence>
<evidence type="ECO:0000256" key="3">
    <source>
        <dbReference type="ARBA" id="ARBA00008169"/>
    </source>
</evidence>
<keyword evidence="7" id="KW-0408">Iron</keyword>
<evidence type="ECO:0000256" key="4">
    <source>
        <dbReference type="ARBA" id="ARBA00022485"/>
    </source>
</evidence>
<dbReference type="InterPro" id="IPR046408">
    <property type="entry name" value="CIAPIN1"/>
</dbReference>
<reference evidence="13 14" key="1">
    <citation type="journal article" date="2011" name="Proc. Natl. Acad. Sci. U.S.A.">
        <title>Niche of harmful alga Aureococcus anophagefferens revealed through ecogenomics.</title>
        <authorList>
            <person name="Gobler C.J."/>
            <person name="Berry D.L."/>
            <person name="Dyhrman S.T."/>
            <person name="Wilhelm S.W."/>
            <person name="Salamov A."/>
            <person name="Lobanov A.V."/>
            <person name="Zhang Y."/>
            <person name="Collier J.L."/>
            <person name="Wurch L.L."/>
            <person name="Kustka A.B."/>
            <person name="Dill B.D."/>
            <person name="Shah M."/>
            <person name="VerBerkmoes N.C."/>
            <person name="Kuo A."/>
            <person name="Terry A."/>
            <person name="Pangilinan J."/>
            <person name="Lindquist E.A."/>
            <person name="Lucas S."/>
            <person name="Paulsen I.T."/>
            <person name="Hattenrath-Lehmann T.K."/>
            <person name="Talmage S.C."/>
            <person name="Walker E.A."/>
            <person name="Koch F."/>
            <person name="Burson A.M."/>
            <person name="Marcoval M.A."/>
            <person name="Tang Y.Z."/>
            <person name="Lecleir G.R."/>
            <person name="Coyne K.J."/>
            <person name="Berg G.M."/>
            <person name="Bertrand E.M."/>
            <person name="Saito M.A."/>
            <person name="Gladyshev V.N."/>
            <person name="Grigoriev I.V."/>
        </authorList>
    </citation>
    <scope>NUCLEOTIDE SEQUENCE [LARGE SCALE GENOMIC DNA]</scope>
    <source>
        <strain evidence="14">CCMP 1984</strain>
    </source>
</reference>
<dbReference type="RefSeq" id="XP_009034434.1">
    <property type="nucleotide sequence ID" value="XM_009036186.1"/>
</dbReference>
<dbReference type="GO" id="GO:0016226">
    <property type="term" value="P:iron-sulfur cluster assembly"/>
    <property type="evidence" value="ECO:0007669"/>
    <property type="project" value="InterPro"/>
</dbReference>
<evidence type="ECO:0000256" key="5">
    <source>
        <dbReference type="ARBA" id="ARBA00022490"/>
    </source>
</evidence>
<dbReference type="InterPro" id="IPR007785">
    <property type="entry name" value="Anamorsin"/>
</dbReference>
<evidence type="ECO:0000256" key="2">
    <source>
        <dbReference type="ARBA" id="ARBA00004496"/>
    </source>
</evidence>
<dbReference type="InterPro" id="IPR011050">
    <property type="entry name" value="Pectin_lyase_fold/virulence"/>
</dbReference>